<dbReference type="Pfam" id="PF01425">
    <property type="entry name" value="Amidase"/>
    <property type="match status" value="1"/>
</dbReference>
<dbReference type="AlphaFoldDB" id="A0A1F5EQ01"/>
<evidence type="ECO:0000259" key="1">
    <source>
        <dbReference type="Pfam" id="PF01425"/>
    </source>
</evidence>
<organism evidence="2 3">
    <name type="scientific">Candidatus Campbellbacteria bacterium RIFCSPHIGHO2_12_FULL_35_10</name>
    <dbReference type="NCBI Taxonomy" id="1797578"/>
    <lineage>
        <taxon>Bacteria</taxon>
        <taxon>Candidatus Campbelliibacteriota</taxon>
    </lineage>
</organism>
<dbReference type="PANTHER" id="PTHR11895">
    <property type="entry name" value="TRANSAMIDASE"/>
    <property type="match status" value="1"/>
</dbReference>
<evidence type="ECO:0000313" key="2">
    <source>
        <dbReference type="EMBL" id="OGD69471.1"/>
    </source>
</evidence>
<name>A0A1F5EQ01_9BACT</name>
<dbReference type="InterPro" id="IPR023631">
    <property type="entry name" value="Amidase_dom"/>
</dbReference>
<feature type="domain" description="Amidase" evidence="1">
    <location>
        <begin position="2"/>
        <end position="125"/>
    </location>
</feature>
<sequence>MKTRAGGFGPEARRRIILGTYVLSAGYYDAYYNKATALREVMKKDFADAFKDVDVILTPTSPVPAFKIGEKSNDPVQMYLADIFTVSANMVGVPAISIPSGFVEKEGKKLPLGIQFMAPWMGENVLFKIGRDFEVAMGK</sequence>
<proteinExistence type="predicted"/>
<accession>A0A1F5EQ01</accession>
<dbReference type="EMBL" id="MFAA01000009">
    <property type="protein sequence ID" value="OGD69471.1"/>
    <property type="molecule type" value="Genomic_DNA"/>
</dbReference>
<dbReference type="SUPFAM" id="SSF75304">
    <property type="entry name" value="Amidase signature (AS) enzymes"/>
    <property type="match status" value="1"/>
</dbReference>
<dbReference type="GO" id="GO:0003824">
    <property type="term" value="F:catalytic activity"/>
    <property type="evidence" value="ECO:0007669"/>
    <property type="project" value="InterPro"/>
</dbReference>
<evidence type="ECO:0000313" key="3">
    <source>
        <dbReference type="Proteomes" id="UP000185891"/>
    </source>
</evidence>
<reference evidence="2 3" key="1">
    <citation type="journal article" date="2016" name="Nat. Commun.">
        <title>Thousands of microbial genomes shed light on interconnected biogeochemical processes in an aquifer system.</title>
        <authorList>
            <person name="Anantharaman K."/>
            <person name="Brown C.T."/>
            <person name="Hug L.A."/>
            <person name="Sharon I."/>
            <person name="Castelle C.J."/>
            <person name="Probst A.J."/>
            <person name="Thomas B.C."/>
            <person name="Singh A."/>
            <person name="Wilkins M.J."/>
            <person name="Karaoz U."/>
            <person name="Brodie E.L."/>
            <person name="Williams K.H."/>
            <person name="Hubbard S.S."/>
            <person name="Banfield J.F."/>
        </authorList>
    </citation>
    <scope>NUCLEOTIDE SEQUENCE [LARGE SCALE GENOMIC DNA]</scope>
</reference>
<gene>
    <name evidence="2" type="ORF">A3E89_01595</name>
</gene>
<dbReference type="PANTHER" id="PTHR11895:SF151">
    <property type="entry name" value="GLUTAMYL-TRNA(GLN) AMIDOTRANSFERASE SUBUNIT A"/>
    <property type="match status" value="1"/>
</dbReference>
<dbReference type="Proteomes" id="UP000185891">
    <property type="component" value="Unassembled WGS sequence"/>
</dbReference>
<dbReference type="Gene3D" id="3.90.1300.10">
    <property type="entry name" value="Amidase signature (AS) domain"/>
    <property type="match status" value="1"/>
</dbReference>
<dbReference type="InterPro" id="IPR036928">
    <property type="entry name" value="AS_sf"/>
</dbReference>
<dbReference type="InterPro" id="IPR000120">
    <property type="entry name" value="Amidase"/>
</dbReference>
<comment type="caution">
    <text evidence="2">The sequence shown here is derived from an EMBL/GenBank/DDBJ whole genome shotgun (WGS) entry which is preliminary data.</text>
</comment>
<protein>
    <recommendedName>
        <fullName evidence="1">Amidase domain-containing protein</fullName>
    </recommendedName>
</protein>